<sequence length="282" mass="32107">MAGNDDSNDTVTEKQMNSSGVSKAKELVSRLNMVPAKESKQPKPALALVRRVRVGERLEEAFAWPQAEFEDLESPCSLQEYLQDIVRRSPQNLTLLLRIPDAQSPDIWLYEHLRQLCLELTYLVVQLQTECTSEKCPVMKASEWFYLCASHAAPQGCCAIDYIVHTLDGATSLLNSAKYFPSRISVPNSSIKHFLSISRRLYRIFAHTWYHHKEIFDEFENETHLYARFMGLSAQYELIPESLINIPSTDPKPQSALNVNDNPLLSFGTISREPPSETERTT</sequence>
<evidence type="ECO:0000313" key="2">
    <source>
        <dbReference type="Proteomes" id="UP001165960"/>
    </source>
</evidence>
<dbReference type="EMBL" id="QTSX02004350">
    <property type="protein sequence ID" value="KAJ9065429.1"/>
    <property type="molecule type" value="Genomic_DNA"/>
</dbReference>
<name>A0ACC2ST25_9FUNG</name>
<comment type="caution">
    <text evidence="1">The sequence shown here is derived from an EMBL/GenBank/DDBJ whole genome shotgun (WGS) entry which is preliminary data.</text>
</comment>
<gene>
    <name evidence="1" type="ORF">DSO57_1019756</name>
</gene>
<evidence type="ECO:0000313" key="1">
    <source>
        <dbReference type="EMBL" id="KAJ9065429.1"/>
    </source>
</evidence>
<accession>A0ACC2ST25</accession>
<proteinExistence type="predicted"/>
<reference evidence="1" key="1">
    <citation type="submission" date="2022-04" db="EMBL/GenBank/DDBJ databases">
        <title>Genome of the entomopathogenic fungus Entomophthora muscae.</title>
        <authorList>
            <person name="Elya C."/>
            <person name="Lovett B.R."/>
            <person name="Lee E."/>
            <person name="Macias A.M."/>
            <person name="Hajek A.E."/>
            <person name="De Bivort B.L."/>
            <person name="Kasson M.T."/>
            <person name="De Fine Licht H.H."/>
            <person name="Stajich J.E."/>
        </authorList>
    </citation>
    <scope>NUCLEOTIDE SEQUENCE</scope>
    <source>
        <strain evidence="1">Berkeley</strain>
    </source>
</reference>
<protein>
    <submittedName>
        <fullName evidence="1">Uncharacterized protein</fullName>
    </submittedName>
</protein>
<keyword evidence="2" id="KW-1185">Reference proteome</keyword>
<dbReference type="Proteomes" id="UP001165960">
    <property type="component" value="Unassembled WGS sequence"/>
</dbReference>
<organism evidence="1 2">
    <name type="scientific">Entomophthora muscae</name>
    <dbReference type="NCBI Taxonomy" id="34485"/>
    <lineage>
        <taxon>Eukaryota</taxon>
        <taxon>Fungi</taxon>
        <taxon>Fungi incertae sedis</taxon>
        <taxon>Zoopagomycota</taxon>
        <taxon>Entomophthoromycotina</taxon>
        <taxon>Entomophthoromycetes</taxon>
        <taxon>Entomophthorales</taxon>
        <taxon>Entomophthoraceae</taxon>
        <taxon>Entomophthora</taxon>
    </lineage>
</organism>